<evidence type="ECO:0000256" key="6">
    <source>
        <dbReference type="ARBA" id="ARBA00023004"/>
    </source>
</evidence>
<evidence type="ECO:0000256" key="8">
    <source>
        <dbReference type="ARBA" id="ARBA00050776"/>
    </source>
</evidence>
<dbReference type="Gene3D" id="3.90.1150.10">
    <property type="entry name" value="Aspartate Aminotransferase, domain 1"/>
    <property type="match status" value="1"/>
</dbReference>
<dbReference type="SUPFAM" id="SSF53383">
    <property type="entry name" value="PLP-dependent transferases"/>
    <property type="match status" value="1"/>
</dbReference>
<dbReference type="InterPro" id="IPR015421">
    <property type="entry name" value="PyrdxlP-dep_Trfase_major"/>
</dbReference>
<evidence type="ECO:0000313" key="12">
    <source>
        <dbReference type="Proteomes" id="UP000244792"/>
    </source>
</evidence>
<evidence type="ECO:0000256" key="7">
    <source>
        <dbReference type="ARBA" id="ARBA00023014"/>
    </source>
</evidence>
<keyword evidence="5" id="KW-0663">Pyridoxal phosphate</keyword>
<evidence type="ECO:0000256" key="1">
    <source>
        <dbReference type="ARBA" id="ARBA00001933"/>
    </source>
</evidence>
<evidence type="ECO:0000313" key="11">
    <source>
        <dbReference type="EMBL" id="AWB10431.1"/>
    </source>
</evidence>
<dbReference type="Proteomes" id="UP000244792">
    <property type="component" value="Chromosome"/>
</dbReference>
<dbReference type="InterPro" id="IPR000192">
    <property type="entry name" value="Aminotrans_V_dom"/>
</dbReference>
<dbReference type="Gene3D" id="3.40.640.10">
    <property type="entry name" value="Type I PLP-dependent aspartate aminotransferase-like (Major domain)"/>
    <property type="match status" value="1"/>
</dbReference>
<comment type="cofactor">
    <cofactor evidence="1 9">
        <name>pyridoxal 5'-phosphate</name>
        <dbReference type="ChEBI" id="CHEBI:597326"/>
    </cofactor>
</comment>
<evidence type="ECO:0000256" key="3">
    <source>
        <dbReference type="ARBA" id="ARBA00012239"/>
    </source>
</evidence>
<dbReference type="AlphaFoldDB" id="A0A2R4W0V0"/>
<dbReference type="PANTHER" id="PTHR11601">
    <property type="entry name" value="CYSTEINE DESULFURYLASE FAMILY MEMBER"/>
    <property type="match status" value="1"/>
</dbReference>
<protein>
    <recommendedName>
        <fullName evidence="3">cysteine desulfurase</fullName>
        <ecNumber evidence="3">2.8.1.7</ecNumber>
    </recommendedName>
</protein>
<evidence type="ECO:0000256" key="5">
    <source>
        <dbReference type="ARBA" id="ARBA00022898"/>
    </source>
</evidence>
<evidence type="ECO:0000256" key="9">
    <source>
        <dbReference type="RuleBase" id="RU004504"/>
    </source>
</evidence>
<comment type="similarity">
    <text evidence="2">Belongs to the class-V pyridoxal-phosphate-dependent aminotransferase family. NifS/IscS subfamily.</text>
</comment>
<evidence type="ECO:0000256" key="4">
    <source>
        <dbReference type="ARBA" id="ARBA00022723"/>
    </source>
</evidence>
<gene>
    <name evidence="11" type="ORF">TDSAC_1082</name>
</gene>
<dbReference type="InterPro" id="IPR020578">
    <property type="entry name" value="Aminotrans_V_PyrdxlP_BS"/>
</dbReference>
<dbReference type="PROSITE" id="PS00595">
    <property type="entry name" value="AA_TRANSFER_CLASS_5"/>
    <property type="match status" value="1"/>
</dbReference>
<dbReference type="KEGG" id="taci:TDSAC_1082"/>
<dbReference type="GO" id="GO:0051536">
    <property type="term" value="F:iron-sulfur cluster binding"/>
    <property type="evidence" value="ECO:0007669"/>
    <property type="project" value="UniProtKB-KW"/>
</dbReference>
<evidence type="ECO:0000256" key="2">
    <source>
        <dbReference type="ARBA" id="ARBA00006490"/>
    </source>
</evidence>
<dbReference type="GO" id="GO:0046872">
    <property type="term" value="F:metal ion binding"/>
    <property type="evidence" value="ECO:0007669"/>
    <property type="project" value="UniProtKB-KW"/>
</dbReference>
<dbReference type="InterPro" id="IPR015424">
    <property type="entry name" value="PyrdxlP-dep_Trfase"/>
</dbReference>
<feature type="domain" description="Aminotransferase class V" evidence="10">
    <location>
        <begin position="2"/>
        <end position="251"/>
    </location>
</feature>
<accession>A0A2R4W0V0</accession>
<keyword evidence="4" id="KW-0479">Metal-binding</keyword>
<name>A0A2R4W0V0_THEAF</name>
<dbReference type="EC" id="2.8.1.7" evidence="3"/>
<proteinExistence type="inferred from homology"/>
<keyword evidence="12" id="KW-1185">Reference proteome</keyword>
<dbReference type="PANTHER" id="PTHR11601:SF34">
    <property type="entry name" value="CYSTEINE DESULFURASE"/>
    <property type="match status" value="1"/>
</dbReference>
<reference evidence="11 12" key="1">
    <citation type="submission" date="2017-04" db="EMBL/GenBank/DDBJ databases">
        <title>Genomic insights into metabolism of Thermodesulfobium acidiphilum.</title>
        <authorList>
            <person name="Toshchakov S.V."/>
            <person name="Frolov E.N."/>
            <person name="Kublanov I.V."/>
            <person name="Samarov N.I."/>
            <person name="Novikov A."/>
            <person name="Lebedinsky A.V."/>
            <person name="Bonch-Osmolovskaya E.A."/>
            <person name="Chernyh N.A."/>
        </authorList>
    </citation>
    <scope>NUCLEOTIDE SEQUENCE [LARGE SCALE GENOMIC DNA]</scope>
    <source>
        <strain evidence="11 12">3127-1</strain>
    </source>
</reference>
<evidence type="ECO:0000259" key="10">
    <source>
        <dbReference type="Pfam" id="PF00266"/>
    </source>
</evidence>
<sequence>MTYLPVDSEGFINIEDLKNAITEKTILVSIMFANNEIGTIEPISEIGKICREEGIYFHTDAVQAVGHLPIDVKLMNIDLLSMSGHKFYGPKGVGVLYIKRGVKIENLIHGGSQEKGKRSGTENVPGIIGLGKAIEIAQSEQDFEIKRLTTLRDRLINGILDEIPNTKLNGPVGDLRLPNNVNISFLGVEGETLLFDLEDAGVFVSTGSACASGSLEPSHVLLSIGLPHEVAHGSIRMTLGLNTKEKDVDYVLEVLPKIVEKRRSMSPLWSEIVSKEEKTSCTVKR</sequence>
<dbReference type="InterPro" id="IPR015422">
    <property type="entry name" value="PyrdxlP-dep_Trfase_small"/>
</dbReference>
<dbReference type="EMBL" id="CP020921">
    <property type="protein sequence ID" value="AWB10431.1"/>
    <property type="molecule type" value="Genomic_DNA"/>
</dbReference>
<comment type="catalytic activity">
    <reaction evidence="8">
        <text>(sulfur carrier)-H + L-cysteine = (sulfur carrier)-SH + L-alanine</text>
        <dbReference type="Rhea" id="RHEA:43892"/>
        <dbReference type="Rhea" id="RHEA-COMP:14737"/>
        <dbReference type="Rhea" id="RHEA-COMP:14739"/>
        <dbReference type="ChEBI" id="CHEBI:29917"/>
        <dbReference type="ChEBI" id="CHEBI:35235"/>
        <dbReference type="ChEBI" id="CHEBI:57972"/>
        <dbReference type="ChEBI" id="CHEBI:64428"/>
        <dbReference type="EC" id="2.8.1.7"/>
    </reaction>
</comment>
<dbReference type="Pfam" id="PF00266">
    <property type="entry name" value="Aminotran_5"/>
    <property type="match status" value="1"/>
</dbReference>
<dbReference type="GO" id="GO:0031071">
    <property type="term" value="F:cysteine desulfurase activity"/>
    <property type="evidence" value="ECO:0007669"/>
    <property type="project" value="UniProtKB-EC"/>
</dbReference>
<keyword evidence="7" id="KW-0411">Iron-sulfur</keyword>
<keyword evidence="6" id="KW-0408">Iron</keyword>
<organism evidence="11 12">
    <name type="scientific">Thermodesulfobium acidiphilum</name>
    <dbReference type="NCBI Taxonomy" id="1794699"/>
    <lineage>
        <taxon>Bacteria</taxon>
        <taxon>Pseudomonadati</taxon>
        <taxon>Thermodesulfobiota</taxon>
        <taxon>Thermodesulfobiia</taxon>
        <taxon>Thermodesulfobiales</taxon>
        <taxon>Thermodesulfobiaceae</taxon>
        <taxon>Thermodesulfobium</taxon>
    </lineage>
</organism>